<accession>A0A3S8U2B6</accession>
<dbReference type="KEGG" id="taw:EI545_01865"/>
<organism evidence="2 3">
    <name type="scientific">Tabrizicola piscis</name>
    <dbReference type="NCBI Taxonomy" id="2494374"/>
    <lineage>
        <taxon>Bacteria</taxon>
        <taxon>Pseudomonadati</taxon>
        <taxon>Pseudomonadota</taxon>
        <taxon>Alphaproteobacteria</taxon>
        <taxon>Rhodobacterales</taxon>
        <taxon>Paracoccaceae</taxon>
        <taxon>Tabrizicola</taxon>
    </lineage>
</organism>
<keyword evidence="3" id="KW-1185">Reference proteome</keyword>
<dbReference type="OrthoDB" id="8005288at2"/>
<proteinExistence type="predicted"/>
<dbReference type="EMBL" id="CP034328">
    <property type="protein sequence ID" value="AZL57698.1"/>
    <property type="molecule type" value="Genomic_DNA"/>
</dbReference>
<evidence type="ECO:0000313" key="3">
    <source>
        <dbReference type="Proteomes" id="UP000282002"/>
    </source>
</evidence>
<dbReference type="AlphaFoldDB" id="A0A3S8U2B6"/>
<evidence type="ECO:0000256" key="1">
    <source>
        <dbReference type="SAM" id="SignalP"/>
    </source>
</evidence>
<dbReference type="Proteomes" id="UP000282002">
    <property type="component" value="Chromosome"/>
</dbReference>
<keyword evidence="1" id="KW-0732">Signal</keyword>
<dbReference type="RefSeq" id="WP_125323886.1">
    <property type="nucleotide sequence ID" value="NZ_CP034328.1"/>
</dbReference>
<feature type="chain" id="PRO_5019370372" description="DUF3568 family protein" evidence="1">
    <location>
        <begin position="21"/>
        <end position="134"/>
    </location>
</feature>
<sequence length="134" mass="14531">MRHTLPATLIACFLATSAHAGCRENFAVLGLPLLSQIEYRTQETYRGLGQTTAAKRIAARLQAEGYARVRRSGGVVTALQETSGSGRPQELRFIITEKSGKTTIEAIFTIQQGQVAQNRVVRNELCRLIGTAAG</sequence>
<name>A0A3S8U2B6_9RHOB</name>
<feature type="signal peptide" evidence="1">
    <location>
        <begin position="1"/>
        <end position="20"/>
    </location>
</feature>
<reference evidence="2 3" key="1">
    <citation type="submission" date="2018-12" db="EMBL/GenBank/DDBJ databases">
        <title>Complete genome sequencing of Tabrizicola sp. K13M18.</title>
        <authorList>
            <person name="Bae J.-W."/>
        </authorList>
    </citation>
    <scope>NUCLEOTIDE SEQUENCE [LARGE SCALE GENOMIC DNA]</scope>
    <source>
        <strain evidence="2 3">K13M18</strain>
    </source>
</reference>
<protein>
    <recommendedName>
        <fullName evidence="4">DUF3568 family protein</fullName>
    </recommendedName>
</protein>
<evidence type="ECO:0000313" key="2">
    <source>
        <dbReference type="EMBL" id="AZL57698.1"/>
    </source>
</evidence>
<gene>
    <name evidence="2" type="ORF">EI545_01865</name>
</gene>
<evidence type="ECO:0008006" key="4">
    <source>
        <dbReference type="Google" id="ProtNLM"/>
    </source>
</evidence>